<keyword evidence="1" id="KW-0472">Membrane</keyword>
<dbReference type="OrthoDB" id="3515453at2759"/>
<organism evidence="2 3">
    <name type="scientific">Orbilia oligospora</name>
    <name type="common">Nematode-trapping fungus</name>
    <name type="synonym">Arthrobotrys oligospora</name>
    <dbReference type="NCBI Taxonomy" id="2813651"/>
    <lineage>
        <taxon>Eukaryota</taxon>
        <taxon>Fungi</taxon>
        <taxon>Dikarya</taxon>
        <taxon>Ascomycota</taxon>
        <taxon>Pezizomycotina</taxon>
        <taxon>Orbiliomycetes</taxon>
        <taxon>Orbiliales</taxon>
        <taxon>Orbiliaceae</taxon>
        <taxon>Orbilia</taxon>
    </lineage>
</organism>
<protein>
    <submittedName>
        <fullName evidence="2">Uncharacterized protein</fullName>
    </submittedName>
</protein>
<keyword evidence="1" id="KW-1133">Transmembrane helix</keyword>
<comment type="caution">
    <text evidence="2">The sequence shown here is derived from an EMBL/GenBank/DDBJ whole genome shotgun (WGS) entry which is preliminary data.</text>
</comment>
<gene>
    <name evidence="2" type="ORF">TWF970_005065</name>
</gene>
<proteinExistence type="predicted"/>
<dbReference type="Proteomes" id="UP000474640">
    <property type="component" value="Unassembled WGS sequence"/>
</dbReference>
<evidence type="ECO:0000313" key="2">
    <source>
        <dbReference type="EMBL" id="KAF3277454.1"/>
    </source>
</evidence>
<evidence type="ECO:0000313" key="3">
    <source>
        <dbReference type="Proteomes" id="UP000474640"/>
    </source>
</evidence>
<accession>A0A7C8V7D9</accession>
<dbReference type="EMBL" id="JAABOJ010000028">
    <property type="protein sequence ID" value="KAF3277454.1"/>
    <property type="molecule type" value="Genomic_DNA"/>
</dbReference>
<name>A0A7C8V7D9_ORBOL</name>
<reference evidence="2 3" key="1">
    <citation type="submission" date="2020-01" db="EMBL/GenBank/DDBJ databases">
        <authorList>
            <person name="Palmer J.M."/>
        </authorList>
    </citation>
    <scope>NUCLEOTIDE SEQUENCE [LARGE SCALE GENOMIC DNA]</scope>
    <source>
        <strain evidence="2 3">TWF970</strain>
    </source>
</reference>
<dbReference type="AlphaFoldDB" id="A0A7C8V7D9"/>
<sequence>MQRSSSQTEFCTLKLYKRMVSIISLVTLASAVSAVVIPFKANSDPFSLSIVSTLAEYNGAFISGAIQGEAYTAATVSSEADKNFYFEQRPGGGILYHNIPMFGSSFGGDLELSLAATFSKTILPGQHLKPMTFQLKHDASGVAIVDTAMGFDSEGYLTYGGKRNLWYICTNGRNKISGEKYTALELLVGAKPFDPSCTMVDIVRVL</sequence>
<feature type="transmembrane region" description="Helical" evidence="1">
    <location>
        <begin position="20"/>
        <end position="39"/>
    </location>
</feature>
<evidence type="ECO:0000256" key="1">
    <source>
        <dbReference type="SAM" id="Phobius"/>
    </source>
</evidence>
<keyword evidence="1" id="KW-0812">Transmembrane</keyword>